<keyword evidence="4" id="KW-0804">Transcription</keyword>
<feature type="domain" description="MBD" evidence="7">
    <location>
        <begin position="35"/>
        <end position="79"/>
    </location>
</feature>
<keyword evidence="5" id="KW-0539">Nucleus</keyword>
<gene>
    <name evidence="8" type="ordered locus">MTR_6g052050</name>
</gene>
<feature type="region of interest" description="Disordered" evidence="6">
    <location>
        <begin position="60"/>
        <end position="124"/>
    </location>
</feature>
<dbReference type="EnsemblPlants" id="AES75618">
    <property type="protein sequence ID" value="AES75618"/>
    <property type="gene ID" value="MTR_6g052050"/>
</dbReference>
<dbReference type="PANTHER" id="PTHR33729:SF6">
    <property type="entry name" value="METHYL-CPG-BINDING DOMAIN-CONTAINING PROTEIN 11"/>
    <property type="match status" value="1"/>
</dbReference>
<evidence type="ECO:0000313" key="8">
    <source>
        <dbReference type="EMBL" id="AES75618.1"/>
    </source>
</evidence>
<evidence type="ECO:0000256" key="5">
    <source>
        <dbReference type="ARBA" id="ARBA00023242"/>
    </source>
</evidence>
<sequence>MGEDSSWEHVQVNHMDTSSKDKSKIHKFFPSRTPTKNEIVFAAPTGEKIHTRRHMEKYLKENSGPKISKFDWGKGETPRRSTRIIDKAKAAPLVEHQSEPPKKQGKKSATYLKAHQNGRLMTRS</sequence>
<dbReference type="PANTHER" id="PTHR33729">
    <property type="entry name" value="METHYL-CPG BINDING DOMAIN CONTAINING PROTEIN, EXPRESSED"/>
    <property type="match status" value="1"/>
</dbReference>
<reference evidence="8 10" key="1">
    <citation type="journal article" date="2011" name="Nature">
        <title>The Medicago genome provides insight into the evolution of rhizobial symbioses.</title>
        <authorList>
            <person name="Young N.D."/>
            <person name="Debelle F."/>
            <person name="Oldroyd G.E."/>
            <person name="Geurts R."/>
            <person name="Cannon S.B."/>
            <person name="Udvardi M.K."/>
            <person name="Benedito V.A."/>
            <person name="Mayer K.F."/>
            <person name="Gouzy J."/>
            <person name="Schoof H."/>
            <person name="Van de Peer Y."/>
            <person name="Proost S."/>
            <person name="Cook D.R."/>
            <person name="Meyers B.C."/>
            <person name="Spannagl M."/>
            <person name="Cheung F."/>
            <person name="De Mita S."/>
            <person name="Krishnakumar V."/>
            <person name="Gundlach H."/>
            <person name="Zhou S."/>
            <person name="Mudge J."/>
            <person name="Bharti A.K."/>
            <person name="Murray J.D."/>
            <person name="Naoumkina M.A."/>
            <person name="Rosen B."/>
            <person name="Silverstein K.A."/>
            <person name="Tang H."/>
            <person name="Rombauts S."/>
            <person name="Zhao P.X."/>
            <person name="Zhou P."/>
            <person name="Barbe V."/>
            <person name="Bardou P."/>
            <person name="Bechner M."/>
            <person name="Bellec A."/>
            <person name="Berger A."/>
            <person name="Berges H."/>
            <person name="Bidwell S."/>
            <person name="Bisseling T."/>
            <person name="Choisne N."/>
            <person name="Couloux A."/>
            <person name="Denny R."/>
            <person name="Deshpande S."/>
            <person name="Dai X."/>
            <person name="Doyle J.J."/>
            <person name="Dudez A.M."/>
            <person name="Farmer A.D."/>
            <person name="Fouteau S."/>
            <person name="Franken C."/>
            <person name="Gibelin C."/>
            <person name="Gish J."/>
            <person name="Goldstein S."/>
            <person name="Gonzalez A.J."/>
            <person name="Green P.J."/>
            <person name="Hallab A."/>
            <person name="Hartog M."/>
            <person name="Hua A."/>
            <person name="Humphray S.J."/>
            <person name="Jeong D.H."/>
            <person name="Jing Y."/>
            <person name="Jocker A."/>
            <person name="Kenton S.M."/>
            <person name="Kim D.J."/>
            <person name="Klee K."/>
            <person name="Lai H."/>
            <person name="Lang C."/>
            <person name="Lin S."/>
            <person name="Macmil S.L."/>
            <person name="Magdelenat G."/>
            <person name="Matthews L."/>
            <person name="McCorrison J."/>
            <person name="Monaghan E.L."/>
            <person name="Mun J.H."/>
            <person name="Najar F.Z."/>
            <person name="Nicholson C."/>
            <person name="Noirot C."/>
            <person name="O'Bleness M."/>
            <person name="Paule C.R."/>
            <person name="Poulain J."/>
            <person name="Prion F."/>
            <person name="Qin B."/>
            <person name="Qu C."/>
            <person name="Retzel E.F."/>
            <person name="Riddle C."/>
            <person name="Sallet E."/>
            <person name="Samain S."/>
            <person name="Samson N."/>
            <person name="Sanders I."/>
            <person name="Saurat O."/>
            <person name="Scarpelli C."/>
            <person name="Schiex T."/>
            <person name="Segurens B."/>
            <person name="Severin A.J."/>
            <person name="Sherrier D.J."/>
            <person name="Shi R."/>
            <person name="Sims S."/>
            <person name="Singer S.R."/>
            <person name="Sinharoy S."/>
            <person name="Sterck L."/>
            <person name="Viollet A."/>
            <person name="Wang B.B."/>
            <person name="Wang K."/>
            <person name="Wang M."/>
            <person name="Wang X."/>
            <person name="Warfsmann J."/>
            <person name="Weissenbach J."/>
            <person name="White D.D."/>
            <person name="White J.D."/>
            <person name="Wiley G.B."/>
            <person name="Wincker P."/>
            <person name="Xing Y."/>
            <person name="Yang L."/>
            <person name="Yao Z."/>
            <person name="Ying F."/>
            <person name="Zhai J."/>
            <person name="Zhou L."/>
            <person name="Zuber A."/>
            <person name="Denarie J."/>
            <person name="Dixon R.A."/>
            <person name="May G.D."/>
            <person name="Schwartz D.C."/>
            <person name="Rogers J."/>
            <person name="Quetier F."/>
            <person name="Town C.D."/>
            <person name="Roe B.A."/>
        </authorList>
    </citation>
    <scope>NUCLEOTIDE SEQUENCE [LARGE SCALE GENOMIC DNA]</scope>
    <source>
        <strain evidence="8">A17</strain>
        <strain evidence="9 10">cv. Jemalong A17</strain>
    </source>
</reference>
<evidence type="ECO:0000256" key="2">
    <source>
        <dbReference type="ARBA" id="ARBA00023015"/>
    </source>
</evidence>
<evidence type="ECO:0000313" key="9">
    <source>
        <dbReference type="EnsemblPlants" id="AES75618"/>
    </source>
</evidence>
<accession>G7KL39</accession>
<dbReference type="Pfam" id="PF01429">
    <property type="entry name" value="MBD"/>
    <property type="match status" value="1"/>
</dbReference>
<dbReference type="STRING" id="3880.G7KL39"/>
<dbReference type="Proteomes" id="UP000002051">
    <property type="component" value="Chromosome 6"/>
</dbReference>
<dbReference type="PaxDb" id="3880-AES75618"/>
<dbReference type="SUPFAM" id="SSF54171">
    <property type="entry name" value="DNA-binding domain"/>
    <property type="match status" value="1"/>
</dbReference>
<evidence type="ECO:0000256" key="1">
    <source>
        <dbReference type="ARBA" id="ARBA00004123"/>
    </source>
</evidence>
<dbReference type="InterPro" id="IPR001739">
    <property type="entry name" value="Methyl_CpG_DNA-bd"/>
</dbReference>
<name>G7KL39_MEDTR</name>
<dbReference type="AlphaFoldDB" id="G7KL39"/>
<evidence type="ECO:0000256" key="4">
    <source>
        <dbReference type="ARBA" id="ARBA00023163"/>
    </source>
</evidence>
<keyword evidence="3" id="KW-0238">DNA-binding</keyword>
<proteinExistence type="predicted"/>
<evidence type="ECO:0000256" key="3">
    <source>
        <dbReference type="ARBA" id="ARBA00023125"/>
    </source>
</evidence>
<organism evidence="8 10">
    <name type="scientific">Medicago truncatula</name>
    <name type="common">Barrel medic</name>
    <name type="synonym">Medicago tribuloides</name>
    <dbReference type="NCBI Taxonomy" id="3880"/>
    <lineage>
        <taxon>Eukaryota</taxon>
        <taxon>Viridiplantae</taxon>
        <taxon>Streptophyta</taxon>
        <taxon>Embryophyta</taxon>
        <taxon>Tracheophyta</taxon>
        <taxon>Spermatophyta</taxon>
        <taxon>Magnoliopsida</taxon>
        <taxon>eudicotyledons</taxon>
        <taxon>Gunneridae</taxon>
        <taxon>Pentapetalae</taxon>
        <taxon>rosids</taxon>
        <taxon>fabids</taxon>
        <taxon>Fabales</taxon>
        <taxon>Fabaceae</taxon>
        <taxon>Papilionoideae</taxon>
        <taxon>50 kb inversion clade</taxon>
        <taxon>NPAAA clade</taxon>
        <taxon>Hologalegina</taxon>
        <taxon>IRL clade</taxon>
        <taxon>Trifolieae</taxon>
        <taxon>Medicago</taxon>
    </lineage>
</organism>
<dbReference type="GO" id="GO:0003677">
    <property type="term" value="F:DNA binding"/>
    <property type="evidence" value="ECO:0007669"/>
    <property type="project" value="UniProtKB-KW"/>
</dbReference>
<dbReference type="HOGENOM" id="CLU_2007319_0_0_1"/>
<evidence type="ECO:0000256" key="6">
    <source>
        <dbReference type="SAM" id="MobiDB-lite"/>
    </source>
</evidence>
<keyword evidence="10" id="KW-1185">Reference proteome</keyword>
<dbReference type="EMBL" id="CM001222">
    <property type="protein sequence ID" value="AES75618.1"/>
    <property type="molecule type" value="Genomic_DNA"/>
</dbReference>
<dbReference type="InterPro" id="IPR039622">
    <property type="entry name" value="MBD10/11"/>
</dbReference>
<dbReference type="GO" id="GO:0005634">
    <property type="term" value="C:nucleus"/>
    <property type="evidence" value="ECO:0007669"/>
    <property type="project" value="UniProtKB-SubCell"/>
</dbReference>
<dbReference type="Gene3D" id="3.30.890.10">
    <property type="entry name" value="Methyl-cpg-binding Protein 2, Chain A"/>
    <property type="match status" value="1"/>
</dbReference>
<dbReference type="InterPro" id="IPR016177">
    <property type="entry name" value="DNA-bd_dom_sf"/>
</dbReference>
<feature type="compositionally biased region" description="Basic and acidic residues" evidence="6">
    <location>
        <begin position="68"/>
        <end position="89"/>
    </location>
</feature>
<keyword evidence="2" id="KW-0805">Transcription regulation</keyword>
<comment type="subcellular location">
    <subcellularLocation>
        <location evidence="1">Nucleus</location>
    </subcellularLocation>
</comment>
<reference evidence="8 10" key="2">
    <citation type="journal article" date="2014" name="BMC Genomics">
        <title>An improved genome release (version Mt4.0) for the model legume Medicago truncatula.</title>
        <authorList>
            <person name="Tang H."/>
            <person name="Krishnakumar V."/>
            <person name="Bidwell S."/>
            <person name="Rosen B."/>
            <person name="Chan A."/>
            <person name="Zhou S."/>
            <person name="Gentzbittel L."/>
            <person name="Childs K.L."/>
            <person name="Yandell M."/>
            <person name="Gundlach H."/>
            <person name="Mayer K.F."/>
            <person name="Schwartz D.C."/>
            <person name="Town C.D."/>
        </authorList>
    </citation>
    <scope>GENOME REANNOTATION</scope>
    <source>
        <strain evidence="9 10">cv. Jemalong A17</strain>
    </source>
</reference>
<reference evidence="9" key="3">
    <citation type="submission" date="2015-04" db="UniProtKB">
        <authorList>
            <consortium name="EnsemblPlants"/>
        </authorList>
    </citation>
    <scope>IDENTIFICATION</scope>
    <source>
        <strain evidence="9">cv. Jemalong A17</strain>
    </source>
</reference>
<evidence type="ECO:0000259" key="7">
    <source>
        <dbReference type="Pfam" id="PF01429"/>
    </source>
</evidence>
<evidence type="ECO:0000313" key="10">
    <source>
        <dbReference type="Proteomes" id="UP000002051"/>
    </source>
</evidence>
<feature type="region of interest" description="Disordered" evidence="6">
    <location>
        <begin position="1"/>
        <end position="31"/>
    </location>
</feature>
<protein>
    <submittedName>
        <fullName evidence="8">Methyl-CpG-binding domain protein</fullName>
    </submittedName>
</protein>